<organism evidence="9 10">
    <name type="scientific">Micractinium conductrix</name>
    <dbReference type="NCBI Taxonomy" id="554055"/>
    <lineage>
        <taxon>Eukaryota</taxon>
        <taxon>Viridiplantae</taxon>
        <taxon>Chlorophyta</taxon>
        <taxon>core chlorophytes</taxon>
        <taxon>Trebouxiophyceae</taxon>
        <taxon>Chlorellales</taxon>
        <taxon>Chlorellaceae</taxon>
        <taxon>Chlorella clade</taxon>
        <taxon>Micractinium</taxon>
    </lineage>
</organism>
<evidence type="ECO:0000256" key="4">
    <source>
        <dbReference type="ARBA" id="ARBA00022723"/>
    </source>
</evidence>
<keyword evidence="9" id="KW-0489">Methyltransferase</keyword>
<dbReference type="STRING" id="554055.A0A2P6V4N8"/>
<evidence type="ECO:0000259" key="8">
    <source>
        <dbReference type="PROSITE" id="PS51918"/>
    </source>
</evidence>
<dbReference type="SFLD" id="SFLDS00029">
    <property type="entry name" value="Radical_SAM"/>
    <property type="match status" value="1"/>
</dbReference>
<dbReference type="Pfam" id="PF10075">
    <property type="entry name" value="CSN8_PSD8_EIF3K"/>
    <property type="match status" value="1"/>
</dbReference>
<reference evidence="9 10" key="1">
    <citation type="journal article" date="2018" name="Plant J.">
        <title>Genome sequences of Chlorella sorokiniana UTEX 1602 and Micractinium conductrix SAG 241.80: implications to maltose excretion by a green alga.</title>
        <authorList>
            <person name="Arriola M.B."/>
            <person name="Velmurugan N."/>
            <person name="Zhang Y."/>
            <person name="Plunkett M.H."/>
            <person name="Hondzo H."/>
            <person name="Barney B.M."/>
        </authorList>
    </citation>
    <scope>NUCLEOTIDE SEQUENCE [LARGE SCALE GENOMIC DNA]</scope>
    <source>
        <strain evidence="9 10">SAG 241.80</strain>
    </source>
</reference>
<comment type="cofactor">
    <cofactor evidence="1">
        <name>[4Fe-4S] cluster</name>
        <dbReference type="ChEBI" id="CHEBI:49883"/>
    </cofactor>
</comment>
<accession>A0A2P6V4N8</accession>
<keyword evidence="10" id="KW-1185">Reference proteome</keyword>
<dbReference type="CDD" id="cd01335">
    <property type="entry name" value="Radical_SAM"/>
    <property type="match status" value="1"/>
</dbReference>
<feature type="region of interest" description="Disordered" evidence="7">
    <location>
        <begin position="582"/>
        <end position="618"/>
    </location>
</feature>
<dbReference type="GO" id="GO:0008168">
    <property type="term" value="F:methyltransferase activity"/>
    <property type="evidence" value="ECO:0007669"/>
    <property type="project" value="UniProtKB-KW"/>
</dbReference>
<evidence type="ECO:0000256" key="7">
    <source>
        <dbReference type="SAM" id="MobiDB-lite"/>
    </source>
</evidence>
<dbReference type="Gene3D" id="1.25.40.990">
    <property type="match status" value="1"/>
</dbReference>
<proteinExistence type="predicted"/>
<dbReference type="InterPro" id="IPR033464">
    <property type="entry name" value="CSN8_PSD8_EIF3K"/>
</dbReference>
<evidence type="ECO:0000313" key="9">
    <source>
        <dbReference type="EMBL" id="PSC69050.1"/>
    </source>
</evidence>
<dbReference type="GO" id="GO:0046872">
    <property type="term" value="F:metal ion binding"/>
    <property type="evidence" value="ECO:0007669"/>
    <property type="project" value="UniProtKB-KW"/>
</dbReference>
<keyword evidence="2" id="KW-0004">4Fe-4S</keyword>
<dbReference type="SUPFAM" id="SSF102114">
    <property type="entry name" value="Radical SAM enzymes"/>
    <property type="match status" value="1"/>
</dbReference>
<dbReference type="GO" id="GO:0051539">
    <property type="term" value="F:4 iron, 4 sulfur cluster binding"/>
    <property type="evidence" value="ECO:0007669"/>
    <property type="project" value="UniProtKB-KW"/>
</dbReference>
<keyword evidence="9" id="KW-0808">Transferase</keyword>
<dbReference type="Gene3D" id="3.20.20.70">
    <property type="entry name" value="Aldolase class I"/>
    <property type="match status" value="1"/>
</dbReference>
<dbReference type="PROSITE" id="PS51918">
    <property type="entry name" value="RADICAL_SAM"/>
    <property type="match status" value="1"/>
</dbReference>
<evidence type="ECO:0000256" key="1">
    <source>
        <dbReference type="ARBA" id="ARBA00001966"/>
    </source>
</evidence>
<dbReference type="SFLD" id="SFLDG01062">
    <property type="entry name" value="methyltransferase_(Class_A)"/>
    <property type="match status" value="1"/>
</dbReference>
<name>A0A2P6V4N8_9CHLO</name>
<dbReference type="GO" id="GO:0030488">
    <property type="term" value="P:tRNA methylation"/>
    <property type="evidence" value="ECO:0007669"/>
    <property type="project" value="TreeGrafter"/>
</dbReference>
<keyword evidence="3" id="KW-0949">S-adenosyl-L-methionine</keyword>
<evidence type="ECO:0000256" key="6">
    <source>
        <dbReference type="ARBA" id="ARBA00023014"/>
    </source>
</evidence>
<evidence type="ECO:0000313" key="10">
    <source>
        <dbReference type="Proteomes" id="UP000239649"/>
    </source>
</evidence>
<keyword evidence="5" id="KW-0408">Iron</keyword>
<dbReference type="FunFam" id="3.20.20.70:FF:000164">
    <property type="entry name" value="23S rRNA methyltransferase"/>
    <property type="match status" value="1"/>
</dbReference>
<gene>
    <name evidence="9" type="ORF">C2E20_7430</name>
</gene>
<evidence type="ECO:0000256" key="5">
    <source>
        <dbReference type="ARBA" id="ARBA00023004"/>
    </source>
</evidence>
<protein>
    <submittedName>
        <fullName evidence="9">Ribosomal RNA large subunit methyltransferase N</fullName>
    </submittedName>
</protein>
<keyword evidence="4" id="KW-0479">Metal-binding</keyword>
<dbReference type="Pfam" id="PF04055">
    <property type="entry name" value="Radical_SAM"/>
    <property type="match status" value="1"/>
</dbReference>
<dbReference type="InterPro" id="IPR058240">
    <property type="entry name" value="rSAM_sf"/>
</dbReference>
<dbReference type="InterPro" id="IPR040072">
    <property type="entry name" value="Methyltransferase_A"/>
</dbReference>
<sequence>MALASALAHLGAGRFEELAQSLEEAELEEPGALSSDQWPHALHLLALVYAGRLEDARFLWKRTPEAVRQGSPELAAAFALLQRLWMRDYQHVWAALQFGWSPQAQVLVAALAERLRGRQLELVGRAYSSISPAKLAALLGCSEAEAAQAAAARGWQAGEGGLLEGEELFGEPLDVDKAFPREEHKPLSEPVEVNLEAEHTRVEDPEVPMLSSMFESHAVPGTALSAEEAAAEVERLKKVAPPGEDSGIPTAIVSILARLPSSGPLRGLQDVWRLFLGTRCMLLFFPTLLLPLPLVWHLALTGYALLRARTTADMCLLPGSLLRSDAWQQRISRLHQAIEALPLLAPARAELAARYASPAGQCRTAVAFAQLCTAAGTVALHVHALGRREEEAPGGGGGGGGSARSRPRVASLWAAARAAALCVSAGVDTRRRLPSPQSVWDLVAVRKAFEAAGANTKHIPRMYNHLIRHPGSTWHDVPQLPKAAAAALDAGFALFTTRLLAAQRSADGETTKLLVRLQDGLQVESVVMQYDNSGYVPLAEQQHAEQLQQRRHAEQQQQQQQQQWQAERQQQQQQRQVERQEQQQQQQQQRQVERQQQQDGDDDDAEFHDASSSLGDSFYQPGGRRATLCVSSEVGCAMGCTFCATGTMGLTADLTAGEIIEQLVHAGGVARIRNVVFMGMGEPLNNYEAVCAAVNMMTDSRIFGLARKKVTVSTVGVVPRLLQMADDMPGVSLALSLHAPTQELRQTIVPSAKAFKLDKLMAAVEAYQQRSGRTVFVEYVMLGPDVNCTEAHARQLGALLQGRNVLVNLIPWNPVLSPTMTFAAPHDGATATFHAILRFEYGVNCTIRSEKGQDISGACGQLVLEHGGRVATAAGNGATGICSGGGVADLEDLVAQ</sequence>
<dbReference type="InterPro" id="IPR013785">
    <property type="entry name" value="Aldolase_TIM"/>
</dbReference>
<feature type="region of interest" description="Disordered" evidence="7">
    <location>
        <begin position="542"/>
        <end position="561"/>
    </location>
</feature>
<dbReference type="GO" id="GO:0070475">
    <property type="term" value="P:rRNA base methylation"/>
    <property type="evidence" value="ECO:0007669"/>
    <property type="project" value="TreeGrafter"/>
</dbReference>
<comment type="caution">
    <text evidence="9">The sequence shown here is derived from an EMBL/GenBank/DDBJ whole genome shotgun (WGS) entry which is preliminary data.</text>
</comment>
<evidence type="ECO:0000256" key="2">
    <source>
        <dbReference type="ARBA" id="ARBA00022485"/>
    </source>
</evidence>
<feature type="compositionally biased region" description="Low complexity" evidence="7">
    <location>
        <begin position="582"/>
        <end position="598"/>
    </location>
</feature>
<dbReference type="PANTHER" id="PTHR30544">
    <property type="entry name" value="23S RRNA METHYLTRANSFERASE"/>
    <property type="match status" value="1"/>
</dbReference>
<evidence type="ECO:0000256" key="3">
    <source>
        <dbReference type="ARBA" id="ARBA00022691"/>
    </source>
</evidence>
<dbReference type="InterPro" id="IPR007197">
    <property type="entry name" value="rSAM"/>
</dbReference>
<dbReference type="OrthoDB" id="204498at2759"/>
<feature type="domain" description="Radical SAM core" evidence="8">
    <location>
        <begin position="622"/>
        <end position="854"/>
    </location>
</feature>
<dbReference type="EMBL" id="LHPF02000030">
    <property type="protein sequence ID" value="PSC69050.1"/>
    <property type="molecule type" value="Genomic_DNA"/>
</dbReference>
<keyword evidence="6" id="KW-0411">Iron-sulfur</keyword>
<dbReference type="AlphaFoldDB" id="A0A2P6V4N8"/>
<dbReference type="PANTHER" id="PTHR30544:SF8">
    <property type="entry name" value="RADICAL SAM SUPERFAMILY PROTEIN"/>
    <property type="match status" value="1"/>
</dbReference>
<dbReference type="Proteomes" id="UP000239649">
    <property type="component" value="Unassembled WGS sequence"/>
</dbReference>